<comment type="catalytic activity">
    <reaction evidence="8">
        <text>a 6-O-methyl-2'-deoxyguanosine in DNA + L-cysteinyl-[protein] = S-methyl-L-cysteinyl-[protein] + a 2'-deoxyguanosine in DNA</text>
        <dbReference type="Rhea" id="RHEA:24000"/>
        <dbReference type="Rhea" id="RHEA-COMP:10131"/>
        <dbReference type="Rhea" id="RHEA-COMP:10132"/>
        <dbReference type="Rhea" id="RHEA-COMP:11367"/>
        <dbReference type="Rhea" id="RHEA-COMP:11368"/>
        <dbReference type="ChEBI" id="CHEBI:29950"/>
        <dbReference type="ChEBI" id="CHEBI:82612"/>
        <dbReference type="ChEBI" id="CHEBI:85445"/>
        <dbReference type="ChEBI" id="CHEBI:85448"/>
        <dbReference type="EC" id="2.1.1.63"/>
    </reaction>
</comment>
<dbReference type="Gene3D" id="1.10.10.10">
    <property type="entry name" value="Winged helix-like DNA-binding domain superfamily/Winged helix DNA-binding domain"/>
    <property type="match status" value="1"/>
</dbReference>
<dbReference type="PROSITE" id="PS00374">
    <property type="entry name" value="MGMT"/>
    <property type="match status" value="1"/>
</dbReference>
<comment type="similarity">
    <text evidence="2">Belongs to the MGMT family.</text>
</comment>
<evidence type="ECO:0000256" key="2">
    <source>
        <dbReference type="ARBA" id="ARBA00008711"/>
    </source>
</evidence>
<proteinExistence type="inferred from homology"/>
<keyword evidence="5 10" id="KW-0808">Transferase</keyword>
<evidence type="ECO:0000256" key="4">
    <source>
        <dbReference type="ARBA" id="ARBA00022603"/>
    </source>
</evidence>
<dbReference type="eggNOG" id="COG0350">
    <property type="taxonomic scope" value="Bacteria"/>
</dbReference>
<dbReference type="CDD" id="cd06445">
    <property type="entry name" value="ATase"/>
    <property type="match status" value="1"/>
</dbReference>
<dbReference type="GO" id="GO:0003908">
    <property type="term" value="F:methylated-DNA-[protein]-cysteine S-methyltransferase activity"/>
    <property type="evidence" value="ECO:0007669"/>
    <property type="project" value="UniProtKB-EC"/>
</dbReference>
<evidence type="ECO:0000313" key="10">
    <source>
        <dbReference type="EMBL" id="SEJ62465.1"/>
    </source>
</evidence>
<dbReference type="EC" id="2.1.1.63" evidence="3"/>
<feature type="domain" description="Methylated-DNA-[protein]-cysteine S-methyltransferase DNA binding" evidence="9">
    <location>
        <begin position="102"/>
        <end position="183"/>
    </location>
</feature>
<keyword evidence="11" id="KW-1185">Reference proteome</keyword>
<dbReference type="AlphaFoldDB" id="A0A1H7AN61"/>
<keyword evidence="6" id="KW-0227">DNA damage</keyword>
<dbReference type="Proteomes" id="UP000183315">
    <property type="component" value="Unassembled WGS sequence"/>
</dbReference>
<dbReference type="PANTHER" id="PTHR10815">
    <property type="entry name" value="METHYLATED-DNA--PROTEIN-CYSTEINE METHYLTRANSFERASE"/>
    <property type="match status" value="1"/>
</dbReference>
<dbReference type="OrthoDB" id="9802228at2"/>
<accession>A0A1H7AN61</accession>
<protein>
    <recommendedName>
        <fullName evidence="3">methylated-DNA--[protein]-cysteine S-methyltransferase</fullName>
        <ecNumber evidence="3">2.1.1.63</ecNumber>
    </recommendedName>
</protein>
<dbReference type="GO" id="GO:0032259">
    <property type="term" value="P:methylation"/>
    <property type="evidence" value="ECO:0007669"/>
    <property type="project" value="UniProtKB-KW"/>
</dbReference>
<keyword evidence="4 10" id="KW-0489">Methyltransferase</keyword>
<evidence type="ECO:0000256" key="1">
    <source>
        <dbReference type="ARBA" id="ARBA00001286"/>
    </source>
</evidence>
<dbReference type="SUPFAM" id="SSF46767">
    <property type="entry name" value="Methylated DNA-protein cysteine methyltransferase, C-terminal domain"/>
    <property type="match status" value="1"/>
</dbReference>
<dbReference type="FunFam" id="1.10.10.10:FF:000214">
    <property type="entry name" value="Methylated-DNA--protein-cysteine methyltransferase"/>
    <property type="match status" value="1"/>
</dbReference>
<dbReference type="InterPro" id="IPR014048">
    <property type="entry name" value="MethylDNA_cys_MeTrfase_DNA-bd"/>
</dbReference>
<dbReference type="Pfam" id="PF01035">
    <property type="entry name" value="DNA_binding_1"/>
    <property type="match status" value="1"/>
</dbReference>
<reference evidence="11" key="1">
    <citation type="submission" date="2016-10" db="EMBL/GenBank/DDBJ databases">
        <authorList>
            <person name="Varghese N."/>
        </authorList>
    </citation>
    <scope>NUCLEOTIDE SEQUENCE [LARGE SCALE GENOMIC DNA]</scope>
    <source>
        <strain evidence="11">DSM 24868</strain>
    </source>
</reference>
<organism evidence="10 11">
    <name type="scientific">Demequina mangrovi</name>
    <dbReference type="NCBI Taxonomy" id="1043493"/>
    <lineage>
        <taxon>Bacteria</taxon>
        <taxon>Bacillati</taxon>
        <taxon>Actinomycetota</taxon>
        <taxon>Actinomycetes</taxon>
        <taxon>Micrococcales</taxon>
        <taxon>Demequinaceae</taxon>
        <taxon>Demequina</taxon>
    </lineage>
</organism>
<keyword evidence="7" id="KW-0234">DNA repair</keyword>
<dbReference type="STRING" id="1043493.SAMN05421637_2452"/>
<evidence type="ECO:0000259" key="9">
    <source>
        <dbReference type="Pfam" id="PF01035"/>
    </source>
</evidence>
<dbReference type="GO" id="GO:0006281">
    <property type="term" value="P:DNA repair"/>
    <property type="evidence" value="ECO:0007669"/>
    <property type="project" value="UniProtKB-KW"/>
</dbReference>
<gene>
    <name evidence="10" type="ORF">SAMN05421637_2452</name>
</gene>
<dbReference type="EMBL" id="FNZI01000006">
    <property type="protein sequence ID" value="SEJ62465.1"/>
    <property type="molecule type" value="Genomic_DNA"/>
</dbReference>
<dbReference type="InterPro" id="IPR001497">
    <property type="entry name" value="MethylDNA_cys_MeTrfase_AS"/>
</dbReference>
<evidence type="ECO:0000256" key="7">
    <source>
        <dbReference type="ARBA" id="ARBA00023204"/>
    </source>
</evidence>
<evidence type="ECO:0000256" key="8">
    <source>
        <dbReference type="ARBA" id="ARBA00049348"/>
    </source>
</evidence>
<comment type="catalytic activity">
    <reaction evidence="1">
        <text>a 4-O-methyl-thymidine in DNA + L-cysteinyl-[protein] = a thymidine in DNA + S-methyl-L-cysteinyl-[protein]</text>
        <dbReference type="Rhea" id="RHEA:53428"/>
        <dbReference type="Rhea" id="RHEA-COMP:10131"/>
        <dbReference type="Rhea" id="RHEA-COMP:10132"/>
        <dbReference type="Rhea" id="RHEA-COMP:13555"/>
        <dbReference type="Rhea" id="RHEA-COMP:13556"/>
        <dbReference type="ChEBI" id="CHEBI:29950"/>
        <dbReference type="ChEBI" id="CHEBI:82612"/>
        <dbReference type="ChEBI" id="CHEBI:137386"/>
        <dbReference type="ChEBI" id="CHEBI:137387"/>
        <dbReference type="EC" id="2.1.1.63"/>
    </reaction>
</comment>
<name>A0A1H7AN61_9MICO</name>
<evidence type="ECO:0000256" key="5">
    <source>
        <dbReference type="ARBA" id="ARBA00022679"/>
    </source>
</evidence>
<dbReference type="PANTHER" id="PTHR10815:SF13">
    <property type="entry name" value="METHYLATED-DNA--PROTEIN-CYSTEINE METHYLTRANSFERASE"/>
    <property type="match status" value="1"/>
</dbReference>
<dbReference type="InterPro" id="IPR036217">
    <property type="entry name" value="MethylDNA_cys_MeTrfase_DNAb"/>
</dbReference>
<dbReference type="NCBIfam" id="TIGR00589">
    <property type="entry name" value="ogt"/>
    <property type="match status" value="1"/>
</dbReference>
<dbReference type="InterPro" id="IPR036388">
    <property type="entry name" value="WH-like_DNA-bd_sf"/>
</dbReference>
<evidence type="ECO:0000256" key="6">
    <source>
        <dbReference type="ARBA" id="ARBA00022763"/>
    </source>
</evidence>
<evidence type="ECO:0000256" key="3">
    <source>
        <dbReference type="ARBA" id="ARBA00011918"/>
    </source>
</evidence>
<sequence>MAACRLSDGGRSLLSMTGTPLTGTSLETPFGTLTVLVTPEDGVVRSSGFRPMRDTLAALPSRLQARGWAEGPLPEVVDAIAAWLEGDGDAITAVPVAQEGGPFFQEAWEQLRTVPSGSAVSYQELATMAGRPRAMRAVGTACARNNIAPFVPCHRVIQSGGRLGSYGFGGNEVKAAMLALEGAWPPAAAS</sequence>
<evidence type="ECO:0000313" key="11">
    <source>
        <dbReference type="Proteomes" id="UP000183315"/>
    </source>
</evidence>